<keyword evidence="2" id="KW-1185">Reference proteome</keyword>
<protein>
    <submittedName>
        <fullName evidence="3">Uncharacterized protein LOC132538000 isoform X1</fullName>
    </submittedName>
</protein>
<proteinExistence type="predicted"/>
<dbReference type="GeneID" id="132538000"/>
<gene>
    <name evidence="3" type="primary">LOC132538000</name>
</gene>
<sequence length="227" mass="25014">MGSHHCAHLGATEWVSLPLGSPGRLPHLYSLPVKQDGYTSAWICCLGRKLRLRQAWPPAQGHTARNHGQPKQGEPRAPRTLAKLARCVAWKTLSERSPFLELCPTRHTAFCPDSRSPSSHLDLLPALSASSPKPGTRACIVFQGRLRTCLGPINTWSQRNAQGPSPVLSLTSLEWVGEPVGLQLLHRTRRLCLWVCVVGSPGNAYWLPRNHSQPQSQQDQSVELSPP</sequence>
<evidence type="ECO:0000313" key="2">
    <source>
        <dbReference type="Proteomes" id="UP001652624"/>
    </source>
</evidence>
<evidence type="ECO:0000256" key="1">
    <source>
        <dbReference type="SAM" id="MobiDB-lite"/>
    </source>
</evidence>
<dbReference type="Proteomes" id="UP001652624">
    <property type="component" value="Chromosome 4"/>
</dbReference>
<accession>A0ABM3X7U9</accession>
<organism evidence="2 3">
    <name type="scientific">Erinaceus europaeus</name>
    <name type="common">Western European hedgehog</name>
    <dbReference type="NCBI Taxonomy" id="9365"/>
    <lineage>
        <taxon>Eukaryota</taxon>
        <taxon>Metazoa</taxon>
        <taxon>Chordata</taxon>
        <taxon>Craniata</taxon>
        <taxon>Vertebrata</taxon>
        <taxon>Euteleostomi</taxon>
        <taxon>Mammalia</taxon>
        <taxon>Eutheria</taxon>
        <taxon>Laurasiatheria</taxon>
        <taxon>Eulipotyphla</taxon>
        <taxon>Erinaceidae</taxon>
        <taxon>Erinaceinae</taxon>
        <taxon>Erinaceus</taxon>
    </lineage>
</organism>
<evidence type="ECO:0000313" key="3">
    <source>
        <dbReference type="RefSeq" id="XP_060044909.1"/>
    </source>
</evidence>
<name>A0ABM3X7U9_ERIEU</name>
<dbReference type="RefSeq" id="XP_060044909.1">
    <property type="nucleotide sequence ID" value="XM_060188926.1"/>
</dbReference>
<reference evidence="3" key="1">
    <citation type="submission" date="2025-08" db="UniProtKB">
        <authorList>
            <consortium name="RefSeq"/>
        </authorList>
    </citation>
    <scope>IDENTIFICATION</scope>
</reference>
<feature type="region of interest" description="Disordered" evidence="1">
    <location>
        <begin position="58"/>
        <end position="77"/>
    </location>
</feature>